<dbReference type="SUPFAM" id="SSF57701">
    <property type="entry name" value="Zn2/Cys6 DNA-binding domain"/>
    <property type="match status" value="1"/>
</dbReference>
<dbReference type="Pfam" id="PF04082">
    <property type="entry name" value="Fungal_trans"/>
    <property type="match status" value="1"/>
</dbReference>
<feature type="region of interest" description="Disordered" evidence="3">
    <location>
        <begin position="91"/>
        <end position="111"/>
    </location>
</feature>
<evidence type="ECO:0000256" key="2">
    <source>
        <dbReference type="ARBA" id="ARBA00023242"/>
    </source>
</evidence>
<evidence type="ECO:0000256" key="3">
    <source>
        <dbReference type="SAM" id="MobiDB-lite"/>
    </source>
</evidence>
<name>A0A9P4MPI6_9PEZI</name>
<dbReference type="SMART" id="SM00906">
    <property type="entry name" value="Fungal_trans"/>
    <property type="match status" value="1"/>
</dbReference>
<dbReference type="GO" id="GO:0003677">
    <property type="term" value="F:DNA binding"/>
    <property type="evidence" value="ECO:0007669"/>
    <property type="project" value="InterPro"/>
</dbReference>
<dbReference type="PANTHER" id="PTHR46910:SF5">
    <property type="entry name" value="ZN(II)2CYS6 TRANSCRIPTION FACTOR (EUROFUNG)"/>
    <property type="match status" value="1"/>
</dbReference>
<dbReference type="OrthoDB" id="103819at2759"/>
<dbReference type="SMART" id="SM00066">
    <property type="entry name" value="GAL4"/>
    <property type="match status" value="1"/>
</dbReference>
<feature type="compositionally biased region" description="Polar residues" evidence="3">
    <location>
        <begin position="91"/>
        <end position="106"/>
    </location>
</feature>
<dbReference type="InterPro" id="IPR001138">
    <property type="entry name" value="Zn2Cys6_DnaBD"/>
</dbReference>
<evidence type="ECO:0000259" key="4">
    <source>
        <dbReference type="PROSITE" id="PS50048"/>
    </source>
</evidence>
<protein>
    <recommendedName>
        <fullName evidence="4">Zn(2)-C6 fungal-type domain-containing protein</fullName>
    </recommendedName>
</protein>
<organism evidence="5 6">
    <name type="scientific">Myriangium duriaei CBS 260.36</name>
    <dbReference type="NCBI Taxonomy" id="1168546"/>
    <lineage>
        <taxon>Eukaryota</taxon>
        <taxon>Fungi</taxon>
        <taxon>Dikarya</taxon>
        <taxon>Ascomycota</taxon>
        <taxon>Pezizomycotina</taxon>
        <taxon>Dothideomycetes</taxon>
        <taxon>Dothideomycetidae</taxon>
        <taxon>Myriangiales</taxon>
        <taxon>Myriangiaceae</taxon>
        <taxon>Myriangium</taxon>
    </lineage>
</organism>
<dbReference type="CDD" id="cd00067">
    <property type="entry name" value="GAL4"/>
    <property type="match status" value="1"/>
</dbReference>
<dbReference type="PANTHER" id="PTHR46910">
    <property type="entry name" value="TRANSCRIPTION FACTOR PDR1"/>
    <property type="match status" value="1"/>
</dbReference>
<dbReference type="InterPro" id="IPR050987">
    <property type="entry name" value="AtrR-like"/>
</dbReference>
<dbReference type="InterPro" id="IPR007219">
    <property type="entry name" value="XnlR_reg_dom"/>
</dbReference>
<dbReference type="EMBL" id="ML996081">
    <property type="protein sequence ID" value="KAF2157289.1"/>
    <property type="molecule type" value="Genomic_DNA"/>
</dbReference>
<dbReference type="PROSITE" id="PS50048">
    <property type="entry name" value="ZN2_CY6_FUNGAL_2"/>
    <property type="match status" value="1"/>
</dbReference>
<proteinExistence type="predicted"/>
<evidence type="ECO:0000313" key="5">
    <source>
        <dbReference type="EMBL" id="KAF2157289.1"/>
    </source>
</evidence>
<reference evidence="5" key="1">
    <citation type="journal article" date="2020" name="Stud. Mycol.">
        <title>101 Dothideomycetes genomes: a test case for predicting lifestyles and emergence of pathogens.</title>
        <authorList>
            <person name="Haridas S."/>
            <person name="Albert R."/>
            <person name="Binder M."/>
            <person name="Bloem J."/>
            <person name="Labutti K."/>
            <person name="Salamov A."/>
            <person name="Andreopoulos B."/>
            <person name="Baker S."/>
            <person name="Barry K."/>
            <person name="Bills G."/>
            <person name="Bluhm B."/>
            <person name="Cannon C."/>
            <person name="Castanera R."/>
            <person name="Culley D."/>
            <person name="Daum C."/>
            <person name="Ezra D."/>
            <person name="Gonzalez J."/>
            <person name="Henrissat B."/>
            <person name="Kuo A."/>
            <person name="Liang C."/>
            <person name="Lipzen A."/>
            <person name="Lutzoni F."/>
            <person name="Magnuson J."/>
            <person name="Mondo S."/>
            <person name="Nolan M."/>
            <person name="Ohm R."/>
            <person name="Pangilinan J."/>
            <person name="Park H.-J."/>
            <person name="Ramirez L."/>
            <person name="Alfaro M."/>
            <person name="Sun H."/>
            <person name="Tritt A."/>
            <person name="Yoshinaga Y."/>
            <person name="Zwiers L.-H."/>
            <person name="Turgeon B."/>
            <person name="Goodwin S."/>
            <person name="Spatafora J."/>
            <person name="Crous P."/>
            <person name="Grigoriev I."/>
        </authorList>
    </citation>
    <scope>NUCLEOTIDE SEQUENCE</scope>
    <source>
        <strain evidence="5">CBS 260.36</strain>
    </source>
</reference>
<dbReference type="AlphaFoldDB" id="A0A9P4MPI6"/>
<dbReference type="Pfam" id="PF00172">
    <property type="entry name" value="Zn_clus"/>
    <property type="match status" value="1"/>
</dbReference>
<evidence type="ECO:0000256" key="1">
    <source>
        <dbReference type="ARBA" id="ARBA00022723"/>
    </source>
</evidence>
<dbReference type="Gene3D" id="4.10.240.10">
    <property type="entry name" value="Zn(2)-C6 fungal-type DNA-binding domain"/>
    <property type="match status" value="1"/>
</dbReference>
<sequence length="670" mass="74937">MSDDEHAPGHASFQMRACEHCRQRKIKCDRKAPCASCRSLQIECRPSAKSAAVRTRTAPASTASQSDRQMYIINQRLASIEDSLKKLTASSISSPIRPSDTSSPNIEDSPASALPTFDGESSFEVQTLQASEAANRTVSQVFGHASNVQLKTAISSLISSLEAHNLDARAHDAYLSSIDTIIAPEALPLPPADIISAIVKKVKTNPPMILANLLPRGLSYMEQLCQKCYFPSASLPSGSRALLFALLFFTMRDYVNDEDSGFSPAQLQPSMQLCEQNFYRSVESYTTLTVPTLENTAALFLAAMRAHEESKVHLVWTYTSAAATMCYSLGFHRRSTVVNDPLEISELKRQVFWNIYMTDKNLSLNLGRRSNFCDDDIDQDVFPVSEDPRQRPLDQLNNIFIKYGVVQGRVYDELYSPKAANRPPSEKKVAVEYLGRQILDIVENEMKTLEVSQSWFPEALGGMLAASDAMAYTTLTTIYRAQTNTATGTEISSECFAYAKMALEAHVRFTTEFVPENDWAKESYVTWVLLYMSFTPYIIHFTWTISTLDVQDLNLLEQSVTMLDRFKHISKGSLRLRNVCGAFLETAKVLVQSQHSLSGIHQHDDGSLMFTDVMNSSAPSNLDWNAWSQAFPTMDRNADMSMFLNNWLGDNRPVMDMLGLDAFDQSRPNR</sequence>
<accession>A0A9P4MPI6</accession>
<dbReference type="Proteomes" id="UP000799439">
    <property type="component" value="Unassembled WGS sequence"/>
</dbReference>
<keyword evidence="6" id="KW-1185">Reference proteome</keyword>
<gene>
    <name evidence="5" type="ORF">K461DRAFT_14042</name>
</gene>
<evidence type="ECO:0000313" key="6">
    <source>
        <dbReference type="Proteomes" id="UP000799439"/>
    </source>
</evidence>
<keyword evidence="2" id="KW-0539">Nucleus</keyword>
<dbReference type="GO" id="GO:0006351">
    <property type="term" value="P:DNA-templated transcription"/>
    <property type="evidence" value="ECO:0007669"/>
    <property type="project" value="InterPro"/>
</dbReference>
<dbReference type="GO" id="GO:0000981">
    <property type="term" value="F:DNA-binding transcription factor activity, RNA polymerase II-specific"/>
    <property type="evidence" value="ECO:0007669"/>
    <property type="project" value="InterPro"/>
</dbReference>
<feature type="domain" description="Zn(2)-C6 fungal-type" evidence="4">
    <location>
        <begin position="17"/>
        <end position="44"/>
    </location>
</feature>
<dbReference type="InterPro" id="IPR036864">
    <property type="entry name" value="Zn2-C6_fun-type_DNA-bd_sf"/>
</dbReference>
<dbReference type="GO" id="GO:0008270">
    <property type="term" value="F:zinc ion binding"/>
    <property type="evidence" value="ECO:0007669"/>
    <property type="project" value="InterPro"/>
</dbReference>
<dbReference type="PROSITE" id="PS00463">
    <property type="entry name" value="ZN2_CY6_FUNGAL_1"/>
    <property type="match status" value="1"/>
</dbReference>
<comment type="caution">
    <text evidence="5">The sequence shown here is derived from an EMBL/GenBank/DDBJ whole genome shotgun (WGS) entry which is preliminary data.</text>
</comment>
<dbReference type="CDD" id="cd12148">
    <property type="entry name" value="fungal_TF_MHR"/>
    <property type="match status" value="1"/>
</dbReference>
<keyword evidence="1" id="KW-0479">Metal-binding</keyword>